<evidence type="ECO:0000313" key="1">
    <source>
        <dbReference type="EMBL" id="KYP55667.1"/>
    </source>
</evidence>
<sequence length="156" mass="17856">MDQADDIWKDLKTRYSQGDLLRVSDLQLEASSLKQGDLSVTEYFTKLRIIWNELENFRPDPTCTCTIKCVCSVLTIIAQRKLEDQAMQFLHGLNDQYNNVKSHVLLMEPLPPISKIFSYVVQQERQLLGQNFIANVHLDRTSSVNVVASPICTHCN</sequence>
<keyword evidence="2" id="KW-1185">Reference proteome</keyword>
<dbReference type="EMBL" id="CM003613">
    <property type="protein sequence ID" value="KYP55667.1"/>
    <property type="molecule type" value="Genomic_DNA"/>
</dbReference>
<protein>
    <submittedName>
        <fullName evidence="1">Uncharacterized protein</fullName>
    </submittedName>
</protein>
<proteinExistence type="predicted"/>
<accession>A0A151SLI8</accession>
<evidence type="ECO:0000313" key="2">
    <source>
        <dbReference type="Proteomes" id="UP000075243"/>
    </source>
</evidence>
<dbReference type="Proteomes" id="UP000075243">
    <property type="component" value="Chromosome 11"/>
</dbReference>
<dbReference type="AlphaFoldDB" id="A0A151SLI8"/>
<dbReference type="PANTHER" id="PTHR34222">
    <property type="entry name" value="GAG_PRE-INTEGRS DOMAIN-CONTAINING PROTEIN"/>
    <property type="match status" value="1"/>
</dbReference>
<dbReference type="Gramene" id="C.cajan_01842.t">
    <property type="protein sequence ID" value="C.cajan_01842.t.cds1"/>
    <property type="gene ID" value="C.cajan_01842"/>
</dbReference>
<organism evidence="1 2">
    <name type="scientific">Cajanus cajan</name>
    <name type="common">Pigeon pea</name>
    <name type="synonym">Cajanus indicus</name>
    <dbReference type="NCBI Taxonomy" id="3821"/>
    <lineage>
        <taxon>Eukaryota</taxon>
        <taxon>Viridiplantae</taxon>
        <taxon>Streptophyta</taxon>
        <taxon>Embryophyta</taxon>
        <taxon>Tracheophyta</taxon>
        <taxon>Spermatophyta</taxon>
        <taxon>Magnoliopsida</taxon>
        <taxon>eudicotyledons</taxon>
        <taxon>Gunneridae</taxon>
        <taxon>Pentapetalae</taxon>
        <taxon>rosids</taxon>
        <taxon>fabids</taxon>
        <taxon>Fabales</taxon>
        <taxon>Fabaceae</taxon>
        <taxon>Papilionoideae</taxon>
        <taxon>50 kb inversion clade</taxon>
        <taxon>NPAAA clade</taxon>
        <taxon>indigoferoid/millettioid clade</taxon>
        <taxon>Phaseoleae</taxon>
        <taxon>Cajanus</taxon>
    </lineage>
</organism>
<dbReference type="PANTHER" id="PTHR34222:SF99">
    <property type="entry name" value="PROTEIN, PUTATIVE-RELATED"/>
    <property type="match status" value="1"/>
</dbReference>
<gene>
    <name evidence="1" type="ORF">KK1_001890</name>
</gene>
<reference evidence="1 2" key="1">
    <citation type="journal article" date="2012" name="Nat. Biotechnol.">
        <title>Draft genome sequence of pigeonpea (Cajanus cajan), an orphan legume crop of resource-poor farmers.</title>
        <authorList>
            <person name="Varshney R.K."/>
            <person name="Chen W."/>
            <person name="Li Y."/>
            <person name="Bharti A.K."/>
            <person name="Saxena R.K."/>
            <person name="Schlueter J.A."/>
            <person name="Donoghue M.T."/>
            <person name="Azam S."/>
            <person name="Fan G."/>
            <person name="Whaley A.M."/>
            <person name="Farmer A.D."/>
            <person name="Sheridan J."/>
            <person name="Iwata A."/>
            <person name="Tuteja R."/>
            <person name="Penmetsa R.V."/>
            <person name="Wu W."/>
            <person name="Upadhyaya H.D."/>
            <person name="Yang S.P."/>
            <person name="Shah T."/>
            <person name="Saxena K.B."/>
            <person name="Michael T."/>
            <person name="McCombie W.R."/>
            <person name="Yang B."/>
            <person name="Zhang G."/>
            <person name="Yang H."/>
            <person name="Wang J."/>
            <person name="Spillane C."/>
            <person name="Cook D.R."/>
            <person name="May G.D."/>
            <person name="Xu X."/>
            <person name="Jackson S.A."/>
        </authorList>
    </citation>
    <scope>NUCLEOTIDE SEQUENCE [LARGE SCALE GENOMIC DNA]</scope>
    <source>
        <strain evidence="2">cv. Asha</strain>
    </source>
</reference>
<name>A0A151SLI8_CAJCA</name>